<dbReference type="PANTHER" id="PTHR22807">
    <property type="entry name" value="NOP2 YEAST -RELATED NOL1/NOP2/FMU SUN DOMAIN-CONTAINING"/>
    <property type="match status" value="1"/>
</dbReference>
<feature type="binding site" evidence="5">
    <location>
        <position position="307"/>
    </location>
    <ligand>
        <name>S-adenosyl-L-methionine</name>
        <dbReference type="ChEBI" id="CHEBI:59789"/>
    </ligand>
</feature>
<keyword evidence="8" id="KW-1185">Reference proteome</keyword>
<accession>A0A838XNJ6</accession>
<comment type="caution">
    <text evidence="5">Lacks conserved residue(s) required for the propagation of feature annotation.</text>
</comment>
<organism evidence="7 8">
    <name type="scientific">Stappia taiwanensis</name>
    <dbReference type="NCBI Taxonomy" id="992267"/>
    <lineage>
        <taxon>Bacteria</taxon>
        <taxon>Pseudomonadati</taxon>
        <taxon>Pseudomonadota</taxon>
        <taxon>Alphaproteobacteria</taxon>
        <taxon>Hyphomicrobiales</taxon>
        <taxon>Stappiaceae</taxon>
        <taxon>Stappia</taxon>
    </lineage>
</organism>
<evidence type="ECO:0000256" key="5">
    <source>
        <dbReference type="PROSITE-ProRule" id="PRU01023"/>
    </source>
</evidence>
<keyword evidence="3 5" id="KW-0949">S-adenosyl-L-methionine</keyword>
<name>A0A838XNJ6_9HYPH</name>
<feature type="active site" description="Nucleophile" evidence="5">
    <location>
        <position position="360"/>
    </location>
</feature>
<gene>
    <name evidence="7" type="ORF">H1W37_08935</name>
</gene>
<sequence length="432" mass="47204">MKDGGRLAAAIDVLTEVDTYRRPVQDGLKEWGRRNRFAGSGDRLVIGNLVFDALRHKLSLSHIMGSTGARAHILATYALTWEFGVDGLVAALADDRFAPEPATAEERARLESADLDGAADHVRADVPEWLWSQFAAAYGADAVAEGQALARRAPIDLRVNRLKGDRDRVIRRMGHLPLEPTPISPVGLRLPPARAKDKAPHVQAEEGFRKGWFELQDEASQLAALVATSLAPTQVLDYCAGGGGKTLALAGELGNRGQIYAHDALKLRLAPIYERLQRSGARNVQVRDPQAATLDDLKDRMDLVFLDVPCSGTGVWRRRPDSKWRVTENALQGRLREQSQVLDAACGFVRPGGHLLYATCSLLPCENQQQLGAFLARNAAFEPVSLGERWGALFGEDAARPRFSEEGYATLSPATTGTDGFFIGLLRRREEG</sequence>
<reference evidence="7 8" key="2">
    <citation type="submission" date="2020-08" db="EMBL/GenBank/DDBJ databases">
        <title>Stappia taiwanensis sp. nov., isolated from a coastal thermal spring.</title>
        <authorList>
            <person name="Kampfer P."/>
        </authorList>
    </citation>
    <scope>NUCLEOTIDE SEQUENCE [LARGE SCALE GENOMIC DNA]</scope>
    <source>
        <strain evidence="7 8">DSM 23284</strain>
    </source>
</reference>
<evidence type="ECO:0000256" key="2">
    <source>
        <dbReference type="ARBA" id="ARBA00022679"/>
    </source>
</evidence>
<keyword evidence="4 5" id="KW-0694">RNA-binding</keyword>
<dbReference type="InterPro" id="IPR054728">
    <property type="entry name" value="RsmB-like_ferredoxin"/>
</dbReference>
<dbReference type="InterPro" id="IPR029063">
    <property type="entry name" value="SAM-dependent_MTases_sf"/>
</dbReference>
<dbReference type="GO" id="GO:0008173">
    <property type="term" value="F:RNA methyltransferase activity"/>
    <property type="evidence" value="ECO:0007669"/>
    <property type="project" value="InterPro"/>
</dbReference>
<dbReference type="GO" id="GO:0001510">
    <property type="term" value="P:RNA methylation"/>
    <property type="evidence" value="ECO:0007669"/>
    <property type="project" value="InterPro"/>
</dbReference>
<protein>
    <submittedName>
        <fullName evidence="7">RsmB/NOP family class I SAM-dependent RNA methyltransferase</fullName>
    </submittedName>
</protein>
<dbReference type="PROSITE" id="PS51686">
    <property type="entry name" value="SAM_MT_RSMB_NOP"/>
    <property type="match status" value="1"/>
</dbReference>
<dbReference type="SUPFAM" id="SSF53335">
    <property type="entry name" value="S-adenosyl-L-methionine-dependent methyltransferases"/>
    <property type="match status" value="1"/>
</dbReference>
<dbReference type="InterPro" id="IPR049560">
    <property type="entry name" value="MeTrfase_RsmB-F_NOP2_cat"/>
</dbReference>
<evidence type="ECO:0000256" key="4">
    <source>
        <dbReference type="ARBA" id="ARBA00022884"/>
    </source>
</evidence>
<dbReference type="Proteomes" id="UP000559404">
    <property type="component" value="Unassembled WGS sequence"/>
</dbReference>
<dbReference type="PANTHER" id="PTHR22807:SF53">
    <property type="entry name" value="RIBOSOMAL RNA SMALL SUBUNIT METHYLTRANSFERASE B-RELATED"/>
    <property type="match status" value="1"/>
</dbReference>
<keyword evidence="1 5" id="KW-0489">Methyltransferase</keyword>
<dbReference type="GO" id="GO:0003723">
    <property type="term" value="F:RNA binding"/>
    <property type="evidence" value="ECO:0007669"/>
    <property type="project" value="UniProtKB-UniRule"/>
</dbReference>
<comment type="similarity">
    <text evidence="5">Belongs to the class I-like SAM-binding methyltransferase superfamily. RsmB/NOP family.</text>
</comment>
<feature type="domain" description="SAM-dependent MTase RsmB/NOP-type" evidence="6">
    <location>
        <begin position="145"/>
        <end position="429"/>
    </location>
</feature>
<keyword evidence="2 5" id="KW-0808">Transferase</keyword>
<dbReference type="AlphaFoldDB" id="A0A838XNJ6"/>
<evidence type="ECO:0000256" key="1">
    <source>
        <dbReference type="ARBA" id="ARBA00022603"/>
    </source>
</evidence>
<dbReference type="Pfam" id="PF22458">
    <property type="entry name" value="RsmF-B_ferredox"/>
    <property type="match status" value="1"/>
</dbReference>
<evidence type="ECO:0000256" key="3">
    <source>
        <dbReference type="ARBA" id="ARBA00022691"/>
    </source>
</evidence>
<evidence type="ECO:0000313" key="8">
    <source>
        <dbReference type="Proteomes" id="UP000559404"/>
    </source>
</evidence>
<dbReference type="EMBL" id="JACEON010000006">
    <property type="protein sequence ID" value="MBA4611772.1"/>
    <property type="molecule type" value="Genomic_DNA"/>
</dbReference>
<comment type="caution">
    <text evidence="7">The sequence shown here is derived from an EMBL/GenBank/DDBJ whole genome shotgun (WGS) entry which is preliminary data.</text>
</comment>
<evidence type="ECO:0000259" key="6">
    <source>
        <dbReference type="PROSITE" id="PS51686"/>
    </source>
</evidence>
<feature type="binding site" evidence="5">
    <location>
        <position position="263"/>
    </location>
    <ligand>
        <name>S-adenosyl-L-methionine</name>
        <dbReference type="ChEBI" id="CHEBI:59789"/>
    </ligand>
</feature>
<proteinExistence type="inferred from homology"/>
<reference evidence="7 8" key="1">
    <citation type="submission" date="2020-07" db="EMBL/GenBank/DDBJ databases">
        <authorList>
            <person name="Li M."/>
        </authorList>
    </citation>
    <scope>NUCLEOTIDE SEQUENCE [LARGE SCALE GENOMIC DNA]</scope>
    <source>
        <strain evidence="7 8">DSM 23284</strain>
    </source>
</reference>
<evidence type="ECO:0000313" key="7">
    <source>
        <dbReference type="EMBL" id="MBA4611772.1"/>
    </source>
</evidence>
<dbReference type="InterPro" id="IPR023267">
    <property type="entry name" value="RCMT"/>
</dbReference>
<dbReference type="InterPro" id="IPR001678">
    <property type="entry name" value="MeTrfase_RsmB-F_NOP2_dom"/>
</dbReference>
<dbReference type="Gene3D" id="3.40.50.150">
    <property type="entry name" value="Vaccinia Virus protein VP39"/>
    <property type="match status" value="1"/>
</dbReference>
<dbReference type="RefSeq" id="WP_181759960.1">
    <property type="nucleotide sequence ID" value="NZ_BMCR01000005.1"/>
</dbReference>
<dbReference type="PRINTS" id="PR02008">
    <property type="entry name" value="RCMTFAMILY"/>
</dbReference>
<dbReference type="Pfam" id="PF01189">
    <property type="entry name" value="Methyltr_RsmB-F"/>
    <property type="match status" value="1"/>
</dbReference>